<dbReference type="PANTHER" id="PTHR37841">
    <property type="entry name" value="GLR2918 PROTEIN"/>
    <property type="match status" value="1"/>
</dbReference>
<proteinExistence type="predicted"/>
<dbReference type="EMBL" id="JAEHFX010000011">
    <property type="protein sequence ID" value="MBK0404665.1"/>
    <property type="molecule type" value="Genomic_DNA"/>
</dbReference>
<dbReference type="Pfam" id="PF14903">
    <property type="entry name" value="WG_beta_rep"/>
    <property type="match status" value="3"/>
</dbReference>
<dbReference type="RefSeq" id="WP_200507528.1">
    <property type="nucleotide sequence ID" value="NZ_JAEHFX010000011.1"/>
</dbReference>
<dbReference type="Proteomes" id="UP000644147">
    <property type="component" value="Unassembled WGS sequence"/>
</dbReference>
<evidence type="ECO:0000313" key="2">
    <source>
        <dbReference type="Proteomes" id="UP000644147"/>
    </source>
</evidence>
<gene>
    <name evidence="1" type="ORF">I5M27_16850</name>
</gene>
<evidence type="ECO:0000313" key="1">
    <source>
        <dbReference type="EMBL" id="MBK0404665.1"/>
    </source>
</evidence>
<comment type="caution">
    <text evidence="1">The sequence shown here is derived from an EMBL/GenBank/DDBJ whole genome shotgun (WGS) entry which is preliminary data.</text>
</comment>
<sequence length="312" mass="36545">MIKFLIVIFLIPFCSFVQKDDTLRYLPQNYRINSAGLNNVFIYSFKGKNGLYRLDDRPITEAKYDTIYPYDRMKGKIFWVYRNKNIYGILDSSGAIIIDGMSARYGTIVSTNYITIEIQKKWFLLRSNGTIVNAEGYDNQNLYFDKFGFLYFSLNKKWGVMNKEFKVIIPPTYQEPVYFGEYGLARANQGKYFGFIDTSNNFIIPPSYKKAGYFSDGLAPVKGKEKWGYIDLNNNVVIPFMYVAAGQFSKNLAPAKRKLKYGYINKQNETVIPFSFCKAYCFYDEEKMAVIKTSFFRWRMVDRKGNIYKYEE</sequence>
<keyword evidence="2" id="KW-1185">Reference proteome</keyword>
<accession>A0ABS1C5K4</accession>
<protein>
    <submittedName>
        <fullName evidence="1">WG repeat-containing protein</fullName>
    </submittedName>
</protein>
<dbReference type="InterPro" id="IPR032774">
    <property type="entry name" value="WG_beta_rep"/>
</dbReference>
<organism evidence="1 2">
    <name type="scientific">Adhaeribacter terrigena</name>
    <dbReference type="NCBI Taxonomy" id="2793070"/>
    <lineage>
        <taxon>Bacteria</taxon>
        <taxon>Pseudomonadati</taxon>
        <taxon>Bacteroidota</taxon>
        <taxon>Cytophagia</taxon>
        <taxon>Cytophagales</taxon>
        <taxon>Hymenobacteraceae</taxon>
        <taxon>Adhaeribacter</taxon>
    </lineage>
</organism>
<reference evidence="1 2" key="1">
    <citation type="submission" date="2020-12" db="EMBL/GenBank/DDBJ databases">
        <title>Bacterial novel species Adhaeribacter sp. BT258 isolated from soil.</title>
        <authorList>
            <person name="Jung H.-Y."/>
        </authorList>
    </citation>
    <scope>NUCLEOTIDE SEQUENCE [LARGE SCALE GENOMIC DNA]</scope>
    <source>
        <strain evidence="1 2">BT258</strain>
    </source>
</reference>
<dbReference type="PANTHER" id="PTHR37841:SF1">
    <property type="entry name" value="DUF3298 DOMAIN-CONTAINING PROTEIN"/>
    <property type="match status" value="1"/>
</dbReference>
<name>A0ABS1C5K4_9BACT</name>